<dbReference type="Proteomes" id="UP000076798">
    <property type="component" value="Unassembled WGS sequence"/>
</dbReference>
<feature type="region of interest" description="Disordered" evidence="1">
    <location>
        <begin position="222"/>
        <end position="242"/>
    </location>
</feature>
<evidence type="ECO:0000313" key="3">
    <source>
        <dbReference type="EMBL" id="KZT39197.1"/>
    </source>
</evidence>
<feature type="transmembrane region" description="Helical" evidence="2">
    <location>
        <begin position="32"/>
        <end position="49"/>
    </location>
</feature>
<gene>
    <name evidence="3" type="ORF">SISSUDRAFT_1032844</name>
</gene>
<evidence type="ECO:0000256" key="2">
    <source>
        <dbReference type="SAM" id="Phobius"/>
    </source>
</evidence>
<dbReference type="EMBL" id="KV428050">
    <property type="protein sequence ID" value="KZT39197.1"/>
    <property type="molecule type" value="Genomic_DNA"/>
</dbReference>
<reference evidence="3 4" key="1">
    <citation type="journal article" date="2016" name="Mol. Biol. Evol.">
        <title>Comparative Genomics of Early-Diverging Mushroom-Forming Fungi Provides Insights into the Origins of Lignocellulose Decay Capabilities.</title>
        <authorList>
            <person name="Nagy L.G."/>
            <person name="Riley R."/>
            <person name="Tritt A."/>
            <person name="Adam C."/>
            <person name="Daum C."/>
            <person name="Floudas D."/>
            <person name="Sun H."/>
            <person name="Yadav J.S."/>
            <person name="Pangilinan J."/>
            <person name="Larsson K.H."/>
            <person name="Matsuura K."/>
            <person name="Barry K."/>
            <person name="Labutti K."/>
            <person name="Kuo R."/>
            <person name="Ohm R.A."/>
            <person name="Bhattacharya S.S."/>
            <person name="Shirouzu T."/>
            <person name="Yoshinaga Y."/>
            <person name="Martin F.M."/>
            <person name="Grigoriev I.V."/>
            <person name="Hibbett D.S."/>
        </authorList>
    </citation>
    <scope>NUCLEOTIDE SEQUENCE [LARGE SCALE GENOMIC DNA]</scope>
    <source>
        <strain evidence="3 4">HHB10207 ss-3</strain>
    </source>
</reference>
<keyword evidence="2" id="KW-0472">Membrane</keyword>
<sequence>MPGASRSQIWKRLCHVEAHSILRTPNQVEFAILYYLIISGCAYIVGFVSPEKVIRLDYAFFCIISDNTFGTPNRFVQATQSLTKTRYQVLAGYFPDSSYFDIQPMATSWVFDIYSPQALIQSSKRLLLNTGTMVKVVGTTQTAISFLSIGASWVQACEIWLLKPIILDFHQDILRCWYHSFCTITALPRHKSCSEHYQSEPTTLVESAQDYVRKSDARTRADLENEALNQSGQSGSEDGGPQ</sequence>
<keyword evidence="2" id="KW-1133">Transmembrane helix</keyword>
<protein>
    <submittedName>
        <fullName evidence="3">Uncharacterized protein</fullName>
    </submittedName>
</protein>
<proteinExistence type="predicted"/>
<keyword evidence="4" id="KW-1185">Reference proteome</keyword>
<dbReference type="AlphaFoldDB" id="A0A166E4D5"/>
<evidence type="ECO:0000256" key="1">
    <source>
        <dbReference type="SAM" id="MobiDB-lite"/>
    </source>
</evidence>
<accession>A0A166E4D5</accession>
<name>A0A166E4D5_9AGAM</name>
<feature type="compositionally biased region" description="Polar residues" evidence="1">
    <location>
        <begin position="227"/>
        <end position="236"/>
    </location>
</feature>
<organism evidence="3 4">
    <name type="scientific">Sistotremastrum suecicum HHB10207 ss-3</name>
    <dbReference type="NCBI Taxonomy" id="1314776"/>
    <lineage>
        <taxon>Eukaryota</taxon>
        <taxon>Fungi</taxon>
        <taxon>Dikarya</taxon>
        <taxon>Basidiomycota</taxon>
        <taxon>Agaricomycotina</taxon>
        <taxon>Agaricomycetes</taxon>
        <taxon>Sistotremastrales</taxon>
        <taxon>Sistotremastraceae</taxon>
        <taxon>Sistotremastrum</taxon>
    </lineage>
</organism>
<keyword evidence="2" id="KW-0812">Transmembrane</keyword>
<evidence type="ECO:0000313" key="4">
    <source>
        <dbReference type="Proteomes" id="UP000076798"/>
    </source>
</evidence>